<dbReference type="RefSeq" id="WP_144256420.1">
    <property type="nucleotide sequence ID" value="NZ_VJZT01000008.1"/>
</dbReference>
<evidence type="ECO:0000313" key="4">
    <source>
        <dbReference type="EMBL" id="TRX39430.1"/>
    </source>
</evidence>
<dbReference type="EMBL" id="VJZT01000008">
    <property type="protein sequence ID" value="TRX39430.1"/>
    <property type="molecule type" value="Genomic_DNA"/>
</dbReference>
<proteinExistence type="predicted"/>
<evidence type="ECO:0000259" key="3">
    <source>
        <dbReference type="Pfam" id="PF18962"/>
    </source>
</evidence>
<dbReference type="Gene3D" id="2.60.40.3620">
    <property type="match status" value="2"/>
</dbReference>
<evidence type="ECO:0000256" key="1">
    <source>
        <dbReference type="ARBA" id="ARBA00022729"/>
    </source>
</evidence>
<dbReference type="NCBIfam" id="TIGR04183">
    <property type="entry name" value="Por_Secre_tail"/>
    <property type="match status" value="1"/>
</dbReference>
<dbReference type="InterPro" id="IPR026444">
    <property type="entry name" value="Secre_tail"/>
</dbReference>
<feature type="signal peptide" evidence="2">
    <location>
        <begin position="1"/>
        <end position="20"/>
    </location>
</feature>
<feature type="chain" id="PRO_5021899523" evidence="2">
    <location>
        <begin position="21"/>
        <end position="407"/>
    </location>
</feature>
<accession>A0A553E386</accession>
<dbReference type="AlphaFoldDB" id="A0A553E386"/>
<evidence type="ECO:0000313" key="5">
    <source>
        <dbReference type="Proteomes" id="UP000316371"/>
    </source>
</evidence>
<dbReference type="Proteomes" id="UP000316371">
    <property type="component" value="Unassembled WGS sequence"/>
</dbReference>
<dbReference type="OrthoDB" id="975117at2"/>
<evidence type="ECO:0000256" key="2">
    <source>
        <dbReference type="SAM" id="SignalP"/>
    </source>
</evidence>
<sequence length="407" mass="43422">MNKKVLLFVMCLLTFSFANAKTEPLSSIQKQNTAALVVSIFGDATPGSWTTDTDMTTTDGVVYTITNVALIPGALKFRGNHSWDLPYDWGGTAFPSGTAVVQASGITIPTTGTYNITFDTSTLAYAINLQAATFQVVSIFGDATPGKWTTDTDMTTTDGVIYSIKNVALIPGALKFRGDHAWVLPYDWGGTDFPSGTAVVAANGIAIPTAGLYNITFNKTTLAYSFTFQVISIFGGGTPGKWDFDTDMTTTDGINYTLNNVALIPGALKFRGDHSWTLPYNWGGTDFPSGTAVIDADGITVPSTGTFNISFNKTTFAYVITNTLGLATFDASSFNVYPNPAQSNWTFSSSKETIESIHLVDITGRTIKTVTPKNSKVTLDASGLTSGIYFAKVTTASGTKTMKVVKQ</sequence>
<reference evidence="4 5" key="1">
    <citation type="submission" date="2019-07" db="EMBL/GenBank/DDBJ databases">
        <title>Novel species of Flavobacterium.</title>
        <authorList>
            <person name="Liu Q."/>
            <person name="Xin Y.-H."/>
        </authorList>
    </citation>
    <scope>NUCLEOTIDE SEQUENCE [LARGE SCALE GENOMIC DNA]</scope>
    <source>
        <strain evidence="4 5">LB1R34</strain>
    </source>
</reference>
<organism evidence="4 5">
    <name type="scientific">Flavobacterium restrictum</name>
    <dbReference type="NCBI Taxonomy" id="2594428"/>
    <lineage>
        <taxon>Bacteria</taxon>
        <taxon>Pseudomonadati</taxon>
        <taxon>Bacteroidota</taxon>
        <taxon>Flavobacteriia</taxon>
        <taxon>Flavobacteriales</taxon>
        <taxon>Flavobacteriaceae</taxon>
        <taxon>Flavobacterium</taxon>
    </lineage>
</organism>
<feature type="domain" description="Secretion system C-terminal sorting" evidence="3">
    <location>
        <begin position="336"/>
        <end position="405"/>
    </location>
</feature>
<name>A0A553E386_9FLAO</name>
<keyword evidence="5" id="KW-1185">Reference proteome</keyword>
<gene>
    <name evidence="4" type="ORF">FNW21_09040</name>
</gene>
<keyword evidence="1 2" id="KW-0732">Signal</keyword>
<dbReference type="Pfam" id="PF18962">
    <property type="entry name" value="Por_Secre_tail"/>
    <property type="match status" value="1"/>
</dbReference>
<comment type="caution">
    <text evidence="4">The sequence shown here is derived from an EMBL/GenBank/DDBJ whole genome shotgun (WGS) entry which is preliminary data.</text>
</comment>
<protein>
    <submittedName>
        <fullName evidence="4">T9SS type A sorting domain-containing protein</fullName>
    </submittedName>
</protein>